<comment type="caution">
    <text evidence="1">The sequence shown here is derived from an EMBL/GenBank/DDBJ whole genome shotgun (WGS) entry which is preliminary data.</text>
</comment>
<reference evidence="2" key="1">
    <citation type="journal article" date="2022" name="Mol. Ecol. Resour.">
        <title>The genomes of chicory, endive, great burdock and yacon provide insights into Asteraceae palaeo-polyploidization history and plant inulin production.</title>
        <authorList>
            <person name="Fan W."/>
            <person name="Wang S."/>
            <person name="Wang H."/>
            <person name="Wang A."/>
            <person name="Jiang F."/>
            <person name="Liu H."/>
            <person name="Zhao H."/>
            <person name="Xu D."/>
            <person name="Zhang Y."/>
        </authorList>
    </citation>
    <scope>NUCLEOTIDE SEQUENCE [LARGE SCALE GENOMIC DNA]</scope>
    <source>
        <strain evidence="2">cv. Yunnan</strain>
    </source>
</reference>
<evidence type="ECO:0000313" key="1">
    <source>
        <dbReference type="EMBL" id="KAI3825543.1"/>
    </source>
</evidence>
<organism evidence="1 2">
    <name type="scientific">Smallanthus sonchifolius</name>
    <dbReference type="NCBI Taxonomy" id="185202"/>
    <lineage>
        <taxon>Eukaryota</taxon>
        <taxon>Viridiplantae</taxon>
        <taxon>Streptophyta</taxon>
        <taxon>Embryophyta</taxon>
        <taxon>Tracheophyta</taxon>
        <taxon>Spermatophyta</taxon>
        <taxon>Magnoliopsida</taxon>
        <taxon>eudicotyledons</taxon>
        <taxon>Gunneridae</taxon>
        <taxon>Pentapetalae</taxon>
        <taxon>asterids</taxon>
        <taxon>campanulids</taxon>
        <taxon>Asterales</taxon>
        <taxon>Asteraceae</taxon>
        <taxon>Asteroideae</taxon>
        <taxon>Heliantheae alliance</taxon>
        <taxon>Millerieae</taxon>
        <taxon>Smallanthus</taxon>
    </lineage>
</organism>
<reference evidence="1 2" key="2">
    <citation type="journal article" date="2022" name="Mol. Ecol. Resour.">
        <title>The genomes of chicory, endive, great burdock and yacon provide insights into Asteraceae paleo-polyploidization history and plant inulin production.</title>
        <authorList>
            <person name="Fan W."/>
            <person name="Wang S."/>
            <person name="Wang H."/>
            <person name="Wang A."/>
            <person name="Jiang F."/>
            <person name="Liu H."/>
            <person name="Zhao H."/>
            <person name="Xu D."/>
            <person name="Zhang Y."/>
        </authorList>
    </citation>
    <scope>NUCLEOTIDE SEQUENCE [LARGE SCALE GENOMIC DNA]</scope>
    <source>
        <strain evidence="2">cv. Yunnan</strain>
        <tissue evidence="1">Leaves</tissue>
    </source>
</reference>
<dbReference type="EMBL" id="CM042019">
    <property type="protein sequence ID" value="KAI3825543.1"/>
    <property type="molecule type" value="Genomic_DNA"/>
</dbReference>
<proteinExistence type="predicted"/>
<sequence length="120" mass="13779">MPESMDGESNSEVDLKKTKCEEEAKIKYKGVRRRKWRTFVAEIKDPRLRCGRKVMTRGRRRTKPPQVIAGAREEMAETAVFGDCCDGFTTDGIYRRWRMMIVNRCVASPERRDIGYGGGG</sequence>
<name>A0ACB9JZZ0_9ASTR</name>
<gene>
    <name evidence="1" type="ORF">L1987_07033</name>
</gene>
<accession>A0ACB9JZZ0</accession>
<evidence type="ECO:0000313" key="2">
    <source>
        <dbReference type="Proteomes" id="UP001056120"/>
    </source>
</evidence>
<dbReference type="Proteomes" id="UP001056120">
    <property type="component" value="Linkage Group LG02"/>
</dbReference>
<keyword evidence="2" id="KW-1185">Reference proteome</keyword>
<protein>
    <submittedName>
        <fullName evidence="1">Uncharacterized protein</fullName>
    </submittedName>
</protein>